<keyword evidence="3" id="KW-1185">Reference proteome</keyword>
<feature type="transmembrane region" description="Helical" evidence="1">
    <location>
        <begin position="205"/>
        <end position="228"/>
    </location>
</feature>
<feature type="transmembrane region" description="Helical" evidence="1">
    <location>
        <begin position="268"/>
        <end position="289"/>
    </location>
</feature>
<organism evidence="2 3">
    <name type="scientific">Reticulomyxa filosa</name>
    <dbReference type="NCBI Taxonomy" id="46433"/>
    <lineage>
        <taxon>Eukaryota</taxon>
        <taxon>Sar</taxon>
        <taxon>Rhizaria</taxon>
        <taxon>Retaria</taxon>
        <taxon>Foraminifera</taxon>
        <taxon>Monothalamids</taxon>
        <taxon>Reticulomyxidae</taxon>
        <taxon>Reticulomyxa</taxon>
    </lineage>
</organism>
<keyword evidence="1" id="KW-0472">Membrane</keyword>
<evidence type="ECO:0000256" key="1">
    <source>
        <dbReference type="SAM" id="Phobius"/>
    </source>
</evidence>
<dbReference type="Proteomes" id="UP000023152">
    <property type="component" value="Unassembled WGS sequence"/>
</dbReference>
<evidence type="ECO:0000313" key="2">
    <source>
        <dbReference type="EMBL" id="ETO11331.1"/>
    </source>
</evidence>
<protein>
    <submittedName>
        <fullName evidence="2">Uncharacterized protein</fullName>
    </submittedName>
</protein>
<proteinExistence type="predicted"/>
<keyword evidence="1" id="KW-0812">Transmembrane</keyword>
<dbReference type="EMBL" id="ASPP01022569">
    <property type="protein sequence ID" value="ETO11331.1"/>
    <property type="molecule type" value="Genomic_DNA"/>
</dbReference>
<feature type="non-terminal residue" evidence="2">
    <location>
        <position position="1"/>
    </location>
</feature>
<feature type="transmembrane region" description="Helical" evidence="1">
    <location>
        <begin position="174"/>
        <end position="193"/>
    </location>
</feature>
<feature type="transmembrane region" description="Helical" evidence="1">
    <location>
        <begin position="13"/>
        <end position="36"/>
    </location>
</feature>
<sequence length="344" mass="38880">HTLQITGATEAEWVVILVLFWGICTVLLLLFVHWSLVVCLRKRILLCDTGRAKRAMFDPAPSTGARADETTPKLELERINTTERTSTMTTSNAKISRTIVIVWISLAFGLLYLVATSIFVTLLYAQIEVACSSILFRHSFILVQRGLQYTYFLARLQNVFDGTMYAFNKIFFKLSYGAILFGVISGGSWYYFVAVGHNCSDRYRFIVAVGIGLIWDVIASITLLALFIRNMSLVFKTTELITVNQSQLGIITALDHDLMQMKRVTVKLTILEIVVVCTSLLCFILYLFISTLASMIEMVVNCICLILSFNAYDHWFVVCCKPCHVMLLRKRNHIPQSPAQNSLP</sequence>
<keyword evidence="1" id="KW-1133">Transmembrane helix</keyword>
<evidence type="ECO:0000313" key="3">
    <source>
        <dbReference type="Proteomes" id="UP000023152"/>
    </source>
</evidence>
<dbReference type="AlphaFoldDB" id="X6MCE7"/>
<accession>X6MCE7</accession>
<gene>
    <name evidence="2" type="ORF">RFI_26047</name>
</gene>
<feature type="transmembrane region" description="Helical" evidence="1">
    <location>
        <begin position="98"/>
        <end position="122"/>
    </location>
</feature>
<name>X6MCE7_RETFI</name>
<reference evidence="2 3" key="1">
    <citation type="journal article" date="2013" name="Curr. Biol.">
        <title>The Genome of the Foraminiferan Reticulomyxa filosa.</title>
        <authorList>
            <person name="Glockner G."/>
            <person name="Hulsmann N."/>
            <person name="Schleicher M."/>
            <person name="Noegel A.A."/>
            <person name="Eichinger L."/>
            <person name="Gallinger C."/>
            <person name="Pawlowski J."/>
            <person name="Sierra R."/>
            <person name="Euteneuer U."/>
            <person name="Pillet L."/>
            <person name="Moustafa A."/>
            <person name="Platzer M."/>
            <person name="Groth M."/>
            <person name="Szafranski K."/>
            <person name="Schliwa M."/>
        </authorList>
    </citation>
    <scope>NUCLEOTIDE SEQUENCE [LARGE SCALE GENOMIC DNA]</scope>
</reference>
<comment type="caution">
    <text evidence="2">The sequence shown here is derived from an EMBL/GenBank/DDBJ whole genome shotgun (WGS) entry which is preliminary data.</text>
</comment>